<gene>
    <name evidence="2" type="ORF">BDY17DRAFT_296775</name>
</gene>
<dbReference type="EMBL" id="MU001635">
    <property type="protein sequence ID" value="KAF2483105.1"/>
    <property type="molecule type" value="Genomic_DNA"/>
</dbReference>
<reference evidence="2" key="1">
    <citation type="journal article" date="2020" name="Stud. Mycol.">
        <title>101 Dothideomycetes genomes: a test case for predicting lifestyles and emergence of pathogens.</title>
        <authorList>
            <person name="Haridas S."/>
            <person name="Albert R."/>
            <person name="Binder M."/>
            <person name="Bloem J."/>
            <person name="Labutti K."/>
            <person name="Salamov A."/>
            <person name="Andreopoulos B."/>
            <person name="Baker S."/>
            <person name="Barry K."/>
            <person name="Bills G."/>
            <person name="Bluhm B."/>
            <person name="Cannon C."/>
            <person name="Castanera R."/>
            <person name="Culley D."/>
            <person name="Daum C."/>
            <person name="Ezra D."/>
            <person name="Gonzalez J."/>
            <person name="Henrissat B."/>
            <person name="Kuo A."/>
            <person name="Liang C."/>
            <person name="Lipzen A."/>
            <person name="Lutzoni F."/>
            <person name="Magnuson J."/>
            <person name="Mondo S."/>
            <person name="Nolan M."/>
            <person name="Ohm R."/>
            <person name="Pangilinan J."/>
            <person name="Park H.-J."/>
            <person name="Ramirez L."/>
            <person name="Alfaro M."/>
            <person name="Sun H."/>
            <person name="Tritt A."/>
            <person name="Yoshinaga Y."/>
            <person name="Zwiers L.-H."/>
            <person name="Turgeon B."/>
            <person name="Goodwin S."/>
            <person name="Spatafora J."/>
            <person name="Crous P."/>
            <person name="Grigoriev I."/>
        </authorList>
    </citation>
    <scope>NUCLEOTIDE SEQUENCE</scope>
    <source>
        <strain evidence="2">CBS 113389</strain>
    </source>
</reference>
<keyword evidence="3" id="KW-1185">Reference proteome</keyword>
<dbReference type="InterPro" id="IPR051783">
    <property type="entry name" value="NAD(P)-dependent_oxidoreduct"/>
</dbReference>
<dbReference type="Pfam" id="PF01370">
    <property type="entry name" value="Epimerase"/>
    <property type="match status" value="1"/>
</dbReference>
<organism evidence="2 3">
    <name type="scientific">Neohortaea acidophila</name>
    <dbReference type="NCBI Taxonomy" id="245834"/>
    <lineage>
        <taxon>Eukaryota</taxon>
        <taxon>Fungi</taxon>
        <taxon>Dikarya</taxon>
        <taxon>Ascomycota</taxon>
        <taxon>Pezizomycotina</taxon>
        <taxon>Dothideomycetes</taxon>
        <taxon>Dothideomycetidae</taxon>
        <taxon>Mycosphaerellales</taxon>
        <taxon>Teratosphaeriaceae</taxon>
        <taxon>Neohortaea</taxon>
    </lineage>
</organism>
<accession>A0A6A6PT95</accession>
<dbReference type="OrthoDB" id="2130169at2759"/>
<dbReference type="SUPFAM" id="SSF51735">
    <property type="entry name" value="NAD(P)-binding Rossmann-fold domains"/>
    <property type="match status" value="1"/>
</dbReference>
<dbReference type="Gene3D" id="3.40.50.720">
    <property type="entry name" value="NAD(P)-binding Rossmann-like Domain"/>
    <property type="match status" value="1"/>
</dbReference>
<dbReference type="PANTHER" id="PTHR48079:SF6">
    <property type="entry name" value="NAD(P)-BINDING DOMAIN-CONTAINING PROTEIN-RELATED"/>
    <property type="match status" value="1"/>
</dbReference>
<dbReference type="InterPro" id="IPR036291">
    <property type="entry name" value="NAD(P)-bd_dom_sf"/>
</dbReference>
<dbReference type="GO" id="GO:0005737">
    <property type="term" value="C:cytoplasm"/>
    <property type="evidence" value="ECO:0007669"/>
    <property type="project" value="TreeGrafter"/>
</dbReference>
<dbReference type="Proteomes" id="UP000799767">
    <property type="component" value="Unassembled WGS sequence"/>
</dbReference>
<evidence type="ECO:0000259" key="1">
    <source>
        <dbReference type="Pfam" id="PF01370"/>
    </source>
</evidence>
<protein>
    <recommendedName>
        <fullName evidence="1">NAD-dependent epimerase/dehydratase domain-containing protein</fullName>
    </recommendedName>
</protein>
<dbReference type="InterPro" id="IPR001509">
    <property type="entry name" value="Epimerase_deHydtase"/>
</dbReference>
<evidence type="ECO:0000313" key="3">
    <source>
        <dbReference type="Proteomes" id="UP000799767"/>
    </source>
</evidence>
<dbReference type="RefSeq" id="XP_033589675.1">
    <property type="nucleotide sequence ID" value="XM_033733499.1"/>
</dbReference>
<dbReference type="GeneID" id="54474501"/>
<sequence>MSSSKKLFLIGPGYIGLAVLENLLKNGYNVTALVRRQEAADELAQRGVKTVMGKLDDHDLISKQTEASDIVLHTATADDMPSVKAVLDGIRRRATRNLKTTYIHTSGTSFLSDDSKSAYRSEKIFRDDKPEDLDALPDSASHRLIDLEIIRARAEIGPMARMFTILPPLIYGVSKTDGKLSIQVPTLTRFAMKHRYAGHVGKGEAVWSTVHVSDLARAYLLVLQWAQAAPDAAATGNPYFFCENGEEISWREIAAMTGTHLHAAGRVDEPQPREIPTQEYEDLFGPYSVVVVGANSRSRARRVRGLGWEPKELGIRQAFEAEEVPLLLQETGGFAGYQKPAASGNHS</sequence>
<proteinExistence type="predicted"/>
<dbReference type="AlphaFoldDB" id="A0A6A6PT95"/>
<feature type="domain" description="NAD-dependent epimerase/dehydratase" evidence="1">
    <location>
        <begin position="13"/>
        <end position="228"/>
    </location>
</feature>
<dbReference type="PANTHER" id="PTHR48079">
    <property type="entry name" value="PROTEIN YEEZ"/>
    <property type="match status" value="1"/>
</dbReference>
<name>A0A6A6PT95_9PEZI</name>
<evidence type="ECO:0000313" key="2">
    <source>
        <dbReference type="EMBL" id="KAF2483105.1"/>
    </source>
</evidence>
<dbReference type="GO" id="GO:0004029">
    <property type="term" value="F:aldehyde dehydrogenase (NAD+) activity"/>
    <property type="evidence" value="ECO:0007669"/>
    <property type="project" value="TreeGrafter"/>
</dbReference>